<keyword evidence="1" id="KW-0472">Membrane</keyword>
<comment type="caution">
    <text evidence="2">The sequence shown here is derived from an EMBL/GenBank/DDBJ whole genome shotgun (WGS) entry which is preliminary data.</text>
</comment>
<gene>
    <name evidence="2" type="ORF">EI74_0715</name>
</gene>
<organism evidence="2 3">
    <name type="scientific">Mycoplasma testudineum</name>
    <dbReference type="NCBI Taxonomy" id="244584"/>
    <lineage>
        <taxon>Bacteria</taxon>
        <taxon>Bacillati</taxon>
        <taxon>Mycoplasmatota</taxon>
        <taxon>Mollicutes</taxon>
        <taxon>Mycoplasmataceae</taxon>
        <taxon>Mycoplasma</taxon>
    </lineage>
</organism>
<proteinExistence type="predicted"/>
<sequence length="138" mass="15879">MQNEADITPDKWTKRIISENHIWFLMSFIVHILFIIFIWTSVTLFIVAAKEMASFNITGFYLWVPATATLGFGILFWIAAIAQYIYLAVIIKEKNSKLGQSIFVLLVISLVCSLIVIFPIWLQVRVRLIIRSNKSIIS</sequence>
<protein>
    <submittedName>
        <fullName evidence="2">Uncharacterized protein</fullName>
    </submittedName>
</protein>
<keyword evidence="1" id="KW-0812">Transmembrane</keyword>
<accession>A0A4R6IC84</accession>
<feature type="transmembrane region" description="Helical" evidence="1">
    <location>
        <begin position="98"/>
        <end position="122"/>
    </location>
</feature>
<dbReference type="AlphaFoldDB" id="A0A4R6IC84"/>
<feature type="transmembrane region" description="Helical" evidence="1">
    <location>
        <begin position="22"/>
        <end position="48"/>
    </location>
</feature>
<feature type="transmembrane region" description="Helical" evidence="1">
    <location>
        <begin position="60"/>
        <end position="86"/>
    </location>
</feature>
<name>A0A4R6IC84_9MOLU</name>
<dbReference type="RefSeq" id="WP_133509992.1">
    <property type="nucleotide sequence ID" value="NZ_NNCE01000006.1"/>
</dbReference>
<dbReference type="Proteomes" id="UP000295518">
    <property type="component" value="Unassembled WGS sequence"/>
</dbReference>
<dbReference type="EMBL" id="SNWN01000014">
    <property type="protein sequence ID" value="TDO19444.1"/>
    <property type="molecule type" value="Genomic_DNA"/>
</dbReference>
<keyword evidence="1" id="KW-1133">Transmembrane helix</keyword>
<evidence type="ECO:0000313" key="3">
    <source>
        <dbReference type="Proteomes" id="UP000295518"/>
    </source>
</evidence>
<evidence type="ECO:0000256" key="1">
    <source>
        <dbReference type="SAM" id="Phobius"/>
    </source>
</evidence>
<reference evidence="2 3" key="1">
    <citation type="submission" date="2019-03" db="EMBL/GenBank/DDBJ databases">
        <title>Genomic Encyclopedia of Archaeal and Bacterial Type Strains, Phase II (KMG-II): from individual species to whole genera.</title>
        <authorList>
            <person name="Goeker M."/>
        </authorList>
    </citation>
    <scope>NUCLEOTIDE SEQUENCE [LARGE SCALE GENOMIC DNA]</scope>
    <source>
        <strain evidence="2 3">ATCC 700618</strain>
    </source>
</reference>
<evidence type="ECO:0000313" key="2">
    <source>
        <dbReference type="EMBL" id="TDO19444.1"/>
    </source>
</evidence>
<keyword evidence="3" id="KW-1185">Reference proteome</keyword>